<dbReference type="PANTHER" id="PTHR34322:SF2">
    <property type="entry name" value="TRANSPOSASE IS200-LIKE DOMAIN-CONTAINING PROTEIN"/>
    <property type="match status" value="1"/>
</dbReference>
<proteinExistence type="predicted"/>
<sequence length="196" mass="23604">MKIESEKLYHIYNQGNNQETVFLNREDYIFFLTKVREKVLPFCEIVNYCLMPNHFHFLVNTNDYSTEEIMLGKLTLTRLSNGFRLLTSQYATYFNHKYKRSGSLFRQKTKGKNLEDSEQGNYPFTCFHYIHQNPMKAKLCQKMEDWEFSSFKDYLGVRTGSLITKQTAYDLIDINEEYFYEESYQIIDDENIYEIY</sequence>
<dbReference type="KEGG" id="fli:Fleli_3567"/>
<keyword evidence="3" id="KW-1185">Reference proteome</keyword>
<dbReference type="SMART" id="SM01321">
    <property type="entry name" value="Y1_Tnp"/>
    <property type="match status" value="1"/>
</dbReference>
<dbReference type="GO" id="GO:0006313">
    <property type="term" value="P:DNA transposition"/>
    <property type="evidence" value="ECO:0007669"/>
    <property type="project" value="InterPro"/>
</dbReference>
<dbReference type="HOGENOM" id="CLU_068226_4_1_10"/>
<gene>
    <name evidence="2" type="ordered locus">Fleli_3567</name>
</gene>
<dbReference type="Proteomes" id="UP000006054">
    <property type="component" value="Chromosome"/>
</dbReference>
<evidence type="ECO:0000313" key="2">
    <source>
        <dbReference type="EMBL" id="AFM05886.1"/>
    </source>
</evidence>
<accession>I4APK1</accession>
<dbReference type="eggNOG" id="COG1943">
    <property type="taxonomic scope" value="Bacteria"/>
</dbReference>
<dbReference type="PATRIC" id="fig|880071.3.peg.3574"/>
<dbReference type="InterPro" id="IPR036515">
    <property type="entry name" value="Transposase_17_sf"/>
</dbReference>
<dbReference type="OrthoDB" id="9788881at2"/>
<feature type="domain" description="Transposase IS200-like" evidence="1">
    <location>
        <begin position="4"/>
        <end position="133"/>
    </location>
</feature>
<protein>
    <recommendedName>
        <fullName evidence="1">Transposase IS200-like domain-containing protein</fullName>
    </recommendedName>
</protein>
<dbReference type="PANTHER" id="PTHR34322">
    <property type="entry name" value="TRANSPOSASE, Y1_TNP DOMAIN-CONTAINING"/>
    <property type="match status" value="1"/>
</dbReference>
<dbReference type="GO" id="GO:0003677">
    <property type="term" value="F:DNA binding"/>
    <property type="evidence" value="ECO:0007669"/>
    <property type="project" value="InterPro"/>
</dbReference>
<dbReference type="RefSeq" id="WP_014799311.1">
    <property type="nucleotide sequence ID" value="NC_018018.1"/>
</dbReference>
<dbReference type="SUPFAM" id="SSF143422">
    <property type="entry name" value="Transposase IS200-like"/>
    <property type="match status" value="1"/>
</dbReference>
<name>I4APK1_BERLS</name>
<dbReference type="GO" id="GO:0004803">
    <property type="term" value="F:transposase activity"/>
    <property type="evidence" value="ECO:0007669"/>
    <property type="project" value="InterPro"/>
</dbReference>
<organism evidence="2 3">
    <name type="scientific">Bernardetia litoralis (strain ATCC 23117 / DSM 6794 / NBRC 15988 / NCIMB 1366 / Fx l1 / Sio-4)</name>
    <name type="common">Flexibacter litoralis</name>
    <dbReference type="NCBI Taxonomy" id="880071"/>
    <lineage>
        <taxon>Bacteria</taxon>
        <taxon>Pseudomonadati</taxon>
        <taxon>Bacteroidota</taxon>
        <taxon>Cytophagia</taxon>
        <taxon>Cytophagales</taxon>
        <taxon>Bernardetiaceae</taxon>
        <taxon>Bernardetia</taxon>
    </lineage>
</organism>
<dbReference type="Gene3D" id="3.30.70.1290">
    <property type="entry name" value="Transposase IS200-like"/>
    <property type="match status" value="1"/>
</dbReference>
<dbReference type="AlphaFoldDB" id="I4APK1"/>
<dbReference type="EMBL" id="CP003345">
    <property type="protein sequence ID" value="AFM05886.1"/>
    <property type="molecule type" value="Genomic_DNA"/>
</dbReference>
<evidence type="ECO:0000313" key="3">
    <source>
        <dbReference type="Proteomes" id="UP000006054"/>
    </source>
</evidence>
<evidence type="ECO:0000259" key="1">
    <source>
        <dbReference type="SMART" id="SM01321"/>
    </source>
</evidence>
<dbReference type="InterPro" id="IPR002686">
    <property type="entry name" value="Transposase_17"/>
</dbReference>
<reference evidence="3" key="1">
    <citation type="submission" date="2012-06" db="EMBL/GenBank/DDBJ databases">
        <title>The complete genome of Flexibacter litoralis DSM 6794.</title>
        <authorList>
            <person name="Lucas S."/>
            <person name="Copeland A."/>
            <person name="Lapidus A."/>
            <person name="Glavina del Rio T."/>
            <person name="Dalin E."/>
            <person name="Tice H."/>
            <person name="Bruce D."/>
            <person name="Goodwin L."/>
            <person name="Pitluck S."/>
            <person name="Peters L."/>
            <person name="Ovchinnikova G."/>
            <person name="Lu M."/>
            <person name="Kyrpides N."/>
            <person name="Mavromatis K."/>
            <person name="Ivanova N."/>
            <person name="Brettin T."/>
            <person name="Detter J.C."/>
            <person name="Han C."/>
            <person name="Larimer F."/>
            <person name="Land M."/>
            <person name="Hauser L."/>
            <person name="Markowitz V."/>
            <person name="Cheng J.-F."/>
            <person name="Hugenholtz P."/>
            <person name="Woyke T."/>
            <person name="Wu D."/>
            <person name="Spring S."/>
            <person name="Lang E."/>
            <person name="Kopitz M."/>
            <person name="Brambilla E."/>
            <person name="Klenk H.-P."/>
            <person name="Eisen J.A."/>
        </authorList>
    </citation>
    <scope>NUCLEOTIDE SEQUENCE [LARGE SCALE GENOMIC DNA]</scope>
    <source>
        <strain evidence="3">ATCC 23117 / DSM 6794 / NBRC 15988 / NCIMB 1366 / Sio-4</strain>
    </source>
</reference>